<name>A0ACB9LUV9_BAUVA</name>
<reference evidence="1 2" key="1">
    <citation type="journal article" date="2022" name="DNA Res.">
        <title>Chromosomal-level genome assembly of the orchid tree Bauhinia variegata (Leguminosae; Cercidoideae) supports the allotetraploid origin hypothesis of Bauhinia.</title>
        <authorList>
            <person name="Zhong Y."/>
            <person name="Chen Y."/>
            <person name="Zheng D."/>
            <person name="Pang J."/>
            <person name="Liu Y."/>
            <person name="Luo S."/>
            <person name="Meng S."/>
            <person name="Qian L."/>
            <person name="Wei D."/>
            <person name="Dai S."/>
            <person name="Zhou R."/>
        </authorList>
    </citation>
    <scope>NUCLEOTIDE SEQUENCE [LARGE SCALE GENOMIC DNA]</scope>
    <source>
        <strain evidence="1">BV-YZ2020</strain>
    </source>
</reference>
<protein>
    <submittedName>
        <fullName evidence="1">Uncharacterized protein</fullName>
    </submittedName>
</protein>
<accession>A0ACB9LUV9</accession>
<proteinExistence type="predicted"/>
<sequence length="422" mass="46338">MGLEKEASSSSYYLPTYPREDTPLLAKAPPLSSKFKTFANIFISIVGAGVLGLPYSFKRTGWVMGLIMLFTVAFLTYYCMMLLVYTRRKLESIMGLAKINSFGDLGFSICGPVGRFSVDIMIVLSQAGFCVSYLIFISNTLAYLVSKTNTASILGLTPKVLFLWGCFPFQLGLNSIRTLTHLAPLSIVADAVDISAKGVVMVEEAFIFAKNRPELEAFGGLSVLFYGIGVAVYAFEGIGMILPLESEAKDKDKFGKVLALGMTVISLLFGAFGALGYFAFGIETKDIITTNLGQGLVSTLVQLGLCINLFFTFPLMMNPVYEIVERRFCHYRYCLWLRWLMVLLVSLAALLVPNFADFLSLVGSSVCVVLGFVFPAMFHYLVFKEELGWSCIISDGAIMLFGFIIAVTGTWSSLTEIFAPKA</sequence>
<dbReference type="EMBL" id="CM039436">
    <property type="protein sequence ID" value="KAI4314660.1"/>
    <property type="molecule type" value="Genomic_DNA"/>
</dbReference>
<gene>
    <name evidence="1" type="ORF">L6164_027548</name>
</gene>
<dbReference type="Proteomes" id="UP000828941">
    <property type="component" value="Chromosome 11"/>
</dbReference>
<keyword evidence="2" id="KW-1185">Reference proteome</keyword>
<evidence type="ECO:0000313" key="2">
    <source>
        <dbReference type="Proteomes" id="UP000828941"/>
    </source>
</evidence>
<comment type="caution">
    <text evidence="1">The sequence shown here is derived from an EMBL/GenBank/DDBJ whole genome shotgun (WGS) entry which is preliminary data.</text>
</comment>
<organism evidence="1 2">
    <name type="scientific">Bauhinia variegata</name>
    <name type="common">Purple orchid tree</name>
    <name type="synonym">Phanera variegata</name>
    <dbReference type="NCBI Taxonomy" id="167791"/>
    <lineage>
        <taxon>Eukaryota</taxon>
        <taxon>Viridiplantae</taxon>
        <taxon>Streptophyta</taxon>
        <taxon>Embryophyta</taxon>
        <taxon>Tracheophyta</taxon>
        <taxon>Spermatophyta</taxon>
        <taxon>Magnoliopsida</taxon>
        <taxon>eudicotyledons</taxon>
        <taxon>Gunneridae</taxon>
        <taxon>Pentapetalae</taxon>
        <taxon>rosids</taxon>
        <taxon>fabids</taxon>
        <taxon>Fabales</taxon>
        <taxon>Fabaceae</taxon>
        <taxon>Cercidoideae</taxon>
        <taxon>Cercideae</taxon>
        <taxon>Bauhiniinae</taxon>
        <taxon>Bauhinia</taxon>
    </lineage>
</organism>
<evidence type="ECO:0000313" key="1">
    <source>
        <dbReference type="EMBL" id="KAI4314660.1"/>
    </source>
</evidence>